<keyword evidence="2" id="KW-0975">Bacterial flagellum</keyword>
<gene>
    <name evidence="6" type="ORF">NBH00_00170</name>
</gene>
<keyword evidence="6" id="KW-0969">Cilium</keyword>
<dbReference type="PANTHER" id="PTHR30435">
    <property type="entry name" value="FLAGELLAR PROTEIN"/>
    <property type="match status" value="1"/>
</dbReference>
<comment type="subcellular location">
    <subcellularLocation>
        <location evidence="2">Bacterial flagellum basal body</location>
    </subcellularLocation>
</comment>
<dbReference type="SUPFAM" id="SSF117143">
    <property type="entry name" value="Flagellar hook protein flgE"/>
    <property type="match status" value="1"/>
</dbReference>
<feature type="domain" description="Flagellar basal-body/hook protein C-terminal" evidence="4">
    <location>
        <begin position="195"/>
        <end position="238"/>
    </location>
</feature>
<proteinExistence type="inferred from homology"/>
<dbReference type="RefSeq" id="WP_254571340.1">
    <property type="nucleotide sequence ID" value="NZ_CP098502.1"/>
</dbReference>
<dbReference type="Pfam" id="PF22692">
    <property type="entry name" value="LlgE_F_G_D1"/>
    <property type="match status" value="1"/>
</dbReference>
<dbReference type="Pfam" id="PF00460">
    <property type="entry name" value="Flg_bb_rod"/>
    <property type="match status" value="1"/>
</dbReference>
<dbReference type="NCBIfam" id="TIGR03506">
    <property type="entry name" value="FlgEFG_subfam"/>
    <property type="match status" value="2"/>
</dbReference>
<sequence>MYTAAAGMAAQQQRIDAASSDLANTNTTGYKHVRVAFRDLAYQAAGRGGTQDVLLGSGAAAAMVGRSQGQGQLKLTGQPLDVALQGAGFIAVTGRDGKPAMTRDGELRTDDKGRLTTVAGLLVSPVITLPAGTDASAVKIGADGTVSANGRALGALRIVTVPNPSALAGGPDNTFTATAASGAAGTAPKSTVVTQGSLEASNVDLSTAMVDLMDAQRGFELASKAITYQDQLAEIANGIKR</sequence>
<dbReference type="InterPro" id="IPR001444">
    <property type="entry name" value="Flag_bb_rod_N"/>
</dbReference>
<reference evidence="6 7" key="1">
    <citation type="submission" date="2022-06" db="EMBL/GenBank/DDBJ databases">
        <title>Paraconexibacter antarcticus.</title>
        <authorList>
            <person name="Kim C.S."/>
        </authorList>
    </citation>
    <scope>NUCLEOTIDE SEQUENCE [LARGE SCALE GENOMIC DNA]</scope>
    <source>
        <strain evidence="6 7">02-257</strain>
    </source>
</reference>
<evidence type="ECO:0000259" key="3">
    <source>
        <dbReference type="Pfam" id="PF00460"/>
    </source>
</evidence>
<evidence type="ECO:0000256" key="1">
    <source>
        <dbReference type="ARBA" id="ARBA00009677"/>
    </source>
</evidence>
<comment type="similarity">
    <text evidence="1 2">Belongs to the flagella basal body rod proteins family.</text>
</comment>
<keyword evidence="6" id="KW-0282">Flagellum</keyword>
<feature type="domain" description="Flagellar hook protein FlgE/F/G-like D1" evidence="5">
    <location>
        <begin position="83"/>
        <end position="148"/>
    </location>
</feature>
<dbReference type="InterPro" id="IPR037925">
    <property type="entry name" value="FlgE/F/G-like"/>
</dbReference>
<dbReference type="EMBL" id="CP098502">
    <property type="protein sequence ID" value="UTI64640.1"/>
    <property type="molecule type" value="Genomic_DNA"/>
</dbReference>
<dbReference type="Proteomes" id="UP001056035">
    <property type="component" value="Chromosome"/>
</dbReference>
<dbReference type="InterPro" id="IPR010930">
    <property type="entry name" value="Flg_bb/hook_C_dom"/>
</dbReference>
<dbReference type="Pfam" id="PF06429">
    <property type="entry name" value="Flg_bbr_C"/>
    <property type="match status" value="1"/>
</dbReference>
<keyword evidence="6" id="KW-0966">Cell projection</keyword>
<evidence type="ECO:0000313" key="6">
    <source>
        <dbReference type="EMBL" id="UTI64640.1"/>
    </source>
</evidence>
<evidence type="ECO:0000259" key="4">
    <source>
        <dbReference type="Pfam" id="PF06429"/>
    </source>
</evidence>
<protein>
    <submittedName>
        <fullName evidence="6">Flagellar hook-basal body protein</fullName>
    </submittedName>
</protein>
<evidence type="ECO:0000259" key="5">
    <source>
        <dbReference type="Pfam" id="PF22692"/>
    </source>
</evidence>
<dbReference type="PANTHER" id="PTHR30435:SF19">
    <property type="entry name" value="FLAGELLAR BASAL-BODY ROD PROTEIN FLGG"/>
    <property type="match status" value="1"/>
</dbReference>
<name>A0ABY5DRI2_9ACTN</name>
<accession>A0ABY5DRI2</accession>
<keyword evidence="7" id="KW-1185">Reference proteome</keyword>
<feature type="domain" description="Flagellar basal body rod protein N-terminal" evidence="3">
    <location>
        <begin position="1"/>
        <end position="31"/>
    </location>
</feature>
<organism evidence="6 7">
    <name type="scientific">Paraconexibacter antarcticus</name>
    <dbReference type="NCBI Taxonomy" id="2949664"/>
    <lineage>
        <taxon>Bacteria</taxon>
        <taxon>Bacillati</taxon>
        <taxon>Actinomycetota</taxon>
        <taxon>Thermoleophilia</taxon>
        <taxon>Solirubrobacterales</taxon>
        <taxon>Paraconexibacteraceae</taxon>
        <taxon>Paraconexibacter</taxon>
    </lineage>
</organism>
<evidence type="ECO:0000256" key="2">
    <source>
        <dbReference type="RuleBase" id="RU362116"/>
    </source>
</evidence>
<dbReference type="InterPro" id="IPR053967">
    <property type="entry name" value="LlgE_F_G-like_D1"/>
</dbReference>
<evidence type="ECO:0000313" key="7">
    <source>
        <dbReference type="Proteomes" id="UP001056035"/>
    </source>
</evidence>
<dbReference type="InterPro" id="IPR020013">
    <property type="entry name" value="Flagellar_FlgE/F/G"/>
</dbReference>